<protein>
    <submittedName>
        <fullName evidence="1">Uncharacterized protein</fullName>
    </submittedName>
</protein>
<sequence>MGVDELEHLEIQNNTKSWICFLIARPDQCLINCLTSKQRYIKILTKFNNLNTTLIGNNIDLKRKLTFTGQSRLIIDFYGTIITVTGVPNASHSATSHNVINRFFPGWMV</sequence>
<comment type="caution">
    <text evidence="1">The sequence shown here is derived from an EMBL/GenBank/DDBJ whole genome shotgun (WGS) entry which is preliminary data.</text>
</comment>
<evidence type="ECO:0000313" key="2">
    <source>
        <dbReference type="Proteomes" id="UP000824890"/>
    </source>
</evidence>
<accession>A0ABQ8B287</accession>
<dbReference type="Proteomes" id="UP000824890">
    <property type="component" value="Unassembled WGS sequence"/>
</dbReference>
<evidence type="ECO:0000313" key="1">
    <source>
        <dbReference type="EMBL" id="KAH0898921.1"/>
    </source>
</evidence>
<proteinExistence type="predicted"/>
<gene>
    <name evidence="1" type="ORF">HID58_048489</name>
</gene>
<reference evidence="1 2" key="1">
    <citation type="submission" date="2021-05" db="EMBL/GenBank/DDBJ databases">
        <title>Genome Assembly of Synthetic Allotetraploid Brassica napus Reveals Homoeologous Exchanges between Subgenomes.</title>
        <authorList>
            <person name="Davis J.T."/>
        </authorList>
    </citation>
    <scope>NUCLEOTIDE SEQUENCE [LARGE SCALE GENOMIC DNA]</scope>
    <source>
        <strain evidence="2">cv. Da-Ae</strain>
        <tissue evidence="1">Seedling</tissue>
    </source>
</reference>
<dbReference type="EMBL" id="JAGKQM010000012">
    <property type="protein sequence ID" value="KAH0898921.1"/>
    <property type="molecule type" value="Genomic_DNA"/>
</dbReference>
<organism evidence="1 2">
    <name type="scientific">Brassica napus</name>
    <name type="common">Rape</name>
    <dbReference type="NCBI Taxonomy" id="3708"/>
    <lineage>
        <taxon>Eukaryota</taxon>
        <taxon>Viridiplantae</taxon>
        <taxon>Streptophyta</taxon>
        <taxon>Embryophyta</taxon>
        <taxon>Tracheophyta</taxon>
        <taxon>Spermatophyta</taxon>
        <taxon>Magnoliopsida</taxon>
        <taxon>eudicotyledons</taxon>
        <taxon>Gunneridae</taxon>
        <taxon>Pentapetalae</taxon>
        <taxon>rosids</taxon>
        <taxon>malvids</taxon>
        <taxon>Brassicales</taxon>
        <taxon>Brassicaceae</taxon>
        <taxon>Brassiceae</taxon>
        <taxon>Brassica</taxon>
    </lineage>
</organism>
<keyword evidence="2" id="KW-1185">Reference proteome</keyword>
<name>A0ABQ8B287_BRANA</name>